<evidence type="ECO:0000313" key="3">
    <source>
        <dbReference type="Proteomes" id="UP000282323"/>
    </source>
</evidence>
<dbReference type="SUPFAM" id="SSF56784">
    <property type="entry name" value="HAD-like"/>
    <property type="match status" value="1"/>
</dbReference>
<gene>
    <name evidence="2" type="ORF">EA473_09005</name>
</gene>
<dbReference type="Proteomes" id="UP000282323">
    <property type="component" value="Unassembled WGS sequence"/>
</dbReference>
<evidence type="ECO:0000256" key="1">
    <source>
        <dbReference type="ARBA" id="ARBA00007958"/>
    </source>
</evidence>
<dbReference type="Gene3D" id="1.10.150.240">
    <property type="entry name" value="Putative phosphatase, domain 2"/>
    <property type="match status" value="1"/>
</dbReference>
<dbReference type="GO" id="GO:0006281">
    <property type="term" value="P:DNA repair"/>
    <property type="evidence" value="ECO:0007669"/>
    <property type="project" value="TreeGrafter"/>
</dbReference>
<dbReference type="InterPro" id="IPR041492">
    <property type="entry name" value="HAD_2"/>
</dbReference>
<dbReference type="SFLD" id="SFLDS00003">
    <property type="entry name" value="Haloacid_Dehalogenase"/>
    <property type="match status" value="1"/>
</dbReference>
<comment type="similarity">
    <text evidence="1">Belongs to the HAD-like hydrolase superfamily.</text>
</comment>
<proteinExistence type="inferred from homology"/>
<dbReference type="SFLD" id="SFLDG01129">
    <property type="entry name" value="C1.5:_HAD__Beta-PGM__Phosphata"/>
    <property type="match status" value="1"/>
</dbReference>
<protein>
    <submittedName>
        <fullName evidence="2">HAD family hydrolase</fullName>
    </submittedName>
</protein>
<dbReference type="NCBIfam" id="TIGR01549">
    <property type="entry name" value="HAD-SF-IA-v1"/>
    <property type="match status" value="1"/>
</dbReference>
<keyword evidence="2" id="KW-0378">Hydrolase</keyword>
<dbReference type="PANTHER" id="PTHR43434:SF1">
    <property type="entry name" value="PHOSPHOGLYCOLATE PHOSPHATASE"/>
    <property type="match status" value="1"/>
</dbReference>
<dbReference type="PANTHER" id="PTHR43434">
    <property type="entry name" value="PHOSPHOGLYCOLATE PHOSPHATASE"/>
    <property type="match status" value="1"/>
</dbReference>
<dbReference type="EMBL" id="REGA01000006">
    <property type="protein sequence ID" value="RQG95083.1"/>
    <property type="molecule type" value="Genomic_DNA"/>
</dbReference>
<keyword evidence="3" id="KW-1185">Reference proteome</keyword>
<comment type="caution">
    <text evidence="2">The sequence shown here is derived from an EMBL/GenBank/DDBJ whole genome shotgun (WGS) entry which is preliminary data.</text>
</comment>
<dbReference type="Gene3D" id="3.40.50.1000">
    <property type="entry name" value="HAD superfamily/HAD-like"/>
    <property type="match status" value="1"/>
</dbReference>
<dbReference type="AlphaFoldDB" id="A0A3N6LWM7"/>
<reference evidence="2 3" key="1">
    <citation type="submission" date="2018-10" db="EMBL/GenBank/DDBJ databases">
        <title>Natrarchaeobius chitinivorans gen. nov., sp. nov., and Natrarchaeobius haloalkaliphilus sp. nov., alkaliphilic, chitin-utilizing haloarchaea from hypersaline alkaline lakes.</title>
        <authorList>
            <person name="Sorokin D.Y."/>
            <person name="Elcheninov A.G."/>
            <person name="Kostrikina N.A."/>
            <person name="Bale N.J."/>
            <person name="Sinninghe Damste J.S."/>
            <person name="Khijniak T.V."/>
            <person name="Kublanov I.V."/>
            <person name="Toshchakov S.V."/>
        </authorList>
    </citation>
    <scope>NUCLEOTIDE SEQUENCE [LARGE SCALE GENOMIC DNA]</scope>
    <source>
        <strain evidence="2 3">AArcht4T</strain>
    </source>
</reference>
<dbReference type="InterPro" id="IPR050155">
    <property type="entry name" value="HAD-like_hydrolase_sf"/>
</dbReference>
<dbReference type="InterPro" id="IPR006439">
    <property type="entry name" value="HAD-SF_hydro_IA"/>
</dbReference>
<organism evidence="2 3">
    <name type="scientific">Natrarchaeobius chitinivorans</name>
    <dbReference type="NCBI Taxonomy" id="1679083"/>
    <lineage>
        <taxon>Archaea</taxon>
        <taxon>Methanobacteriati</taxon>
        <taxon>Methanobacteriota</taxon>
        <taxon>Stenosarchaea group</taxon>
        <taxon>Halobacteria</taxon>
        <taxon>Halobacteriales</taxon>
        <taxon>Natrialbaceae</taxon>
        <taxon>Natrarchaeobius</taxon>
    </lineage>
</organism>
<sequence>MTAYDAVLFDSDGVLVEPPPAETQSTATRAAFREVGVDDPDRRHVEAVVDGITVEELEGICAAYDLDPETFWEAREHHDERSQLDEFERGVRGRYDDVSAITDLPVDCGVVSNNHHTTIEYVLTQFGLEPAFETYYGREMTIESLELKKPNTHYLERAMADLAAESVLYVGDSESDIVAATRAGLESAFVRRPHCRETELEVAPTYDLGDLHDVADLVCGDGRRGRS</sequence>
<evidence type="ECO:0000313" key="2">
    <source>
        <dbReference type="EMBL" id="RQG95083.1"/>
    </source>
</evidence>
<dbReference type="RefSeq" id="WP_124195298.1">
    <property type="nucleotide sequence ID" value="NZ_REGA01000006.1"/>
</dbReference>
<dbReference type="InterPro" id="IPR023198">
    <property type="entry name" value="PGP-like_dom2"/>
</dbReference>
<dbReference type="Pfam" id="PF13419">
    <property type="entry name" value="HAD_2"/>
    <property type="match status" value="1"/>
</dbReference>
<accession>A0A3N6LWM7</accession>
<dbReference type="GO" id="GO:0008967">
    <property type="term" value="F:phosphoglycolate phosphatase activity"/>
    <property type="evidence" value="ECO:0007669"/>
    <property type="project" value="TreeGrafter"/>
</dbReference>
<name>A0A3N6LWM7_NATCH</name>
<dbReference type="InterPro" id="IPR036412">
    <property type="entry name" value="HAD-like_sf"/>
</dbReference>
<dbReference type="InterPro" id="IPR023214">
    <property type="entry name" value="HAD_sf"/>
</dbReference>